<evidence type="ECO:0000313" key="3">
    <source>
        <dbReference type="Proteomes" id="UP000514713"/>
    </source>
</evidence>
<dbReference type="Pfam" id="PF12680">
    <property type="entry name" value="SnoaL_2"/>
    <property type="match status" value="1"/>
</dbReference>
<dbReference type="InterPro" id="IPR037401">
    <property type="entry name" value="SnoaL-like"/>
</dbReference>
<proteinExistence type="predicted"/>
<organism evidence="2 3">
    <name type="scientific">Nostoc edaphicum CCNP1411</name>
    <dbReference type="NCBI Taxonomy" id="1472755"/>
    <lineage>
        <taxon>Bacteria</taxon>
        <taxon>Bacillati</taxon>
        <taxon>Cyanobacteriota</taxon>
        <taxon>Cyanophyceae</taxon>
        <taxon>Nostocales</taxon>
        <taxon>Nostocaceae</taxon>
        <taxon>Nostoc</taxon>
    </lineage>
</organism>
<dbReference type="SUPFAM" id="SSF54427">
    <property type="entry name" value="NTF2-like"/>
    <property type="match status" value="1"/>
</dbReference>
<name>A0A7D7QLL9_9NOSO</name>
<sequence>MYTYFVRQFVKKSFESLNHGDYESVLQGVSPSITHTFSGTHALSGTRHSVEAMRQWFQRLYILSPKLEFEIKNIVVSGFPWDTTIAVEWVDTAMPADGSEYVNEGVHIIKMRWGKAVYIHAYLDTQLVEALLKRLSAYGIAEASAPPIED</sequence>
<evidence type="ECO:0000259" key="1">
    <source>
        <dbReference type="Pfam" id="PF12680"/>
    </source>
</evidence>
<dbReference type="Proteomes" id="UP000514713">
    <property type="component" value="Chromosome"/>
</dbReference>
<protein>
    <submittedName>
        <fullName evidence="2">Nuclear transport factor 2 family protein</fullName>
    </submittedName>
</protein>
<dbReference type="InterPro" id="IPR032710">
    <property type="entry name" value="NTF2-like_dom_sf"/>
</dbReference>
<gene>
    <name evidence="2" type="ORF">HUN01_22080</name>
</gene>
<keyword evidence="3" id="KW-1185">Reference proteome</keyword>
<dbReference type="EMBL" id="CP054698">
    <property type="protein sequence ID" value="QMS90144.1"/>
    <property type="molecule type" value="Genomic_DNA"/>
</dbReference>
<dbReference type="KEGG" id="ned:HUN01_22080"/>
<reference evidence="3" key="1">
    <citation type="submission" date="2020-06" db="EMBL/GenBank/DDBJ databases">
        <title>Nostoc edaphicum CCNP1411 genome.</title>
        <authorList>
            <person name="Fidor A."/>
            <person name="Grabski M."/>
            <person name="Gawor J."/>
            <person name="Gromadka R."/>
            <person name="Wegrzyn G."/>
            <person name="Mazur-Marzec H."/>
        </authorList>
    </citation>
    <scope>NUCLEOTIDE SEQUENCE [LARGE SCALE GENOMIC DNA]</scope>
    <source>
        <strain evidence="3">CCNP1411</strain>
    </source>
</reference>
<evidence type="ECO:0000313" key="2">
    <source>
        <dbReference type="EMBL" id="QMS90144.1"/>
    </source>
</evidence>
<dbReference type="Gene3D" id="3.10.450.50">
    <property type="match status" value="1"/>
</dbReference>
<dbReference type="RefSeq" id="WP_181927994.1">
    <property type="nucleotide sequence ID" value="NZ_CP054698.1"/>
</dbReference>
<dbReference type="AlphaFoldDB" id="A0A7D7QLL9"/>
<accession>A0A7D7QLL9</accession>
<feature type="domain" description="SnoaL-like" evidence="1">
    <location>
        <begin position="10"/>
        <end position="118"/>
    </location>
</feature>